<dbReference type="NCBIfam" id="TIGR03765">
    <property type="entry name" value="ICE_PFL_4695"/>
    <property type="match status" value="1"/>
</dbReference>
<name>A0ABT8PVL0_9ENTR</name>
<gene>
    <name evidence="2" type="ORF">Q0A17_12885</name>
</gene>
<keyword evidence="3" id="KW-1185">Reference proteome</keyword>
<accession>A0ABT8PVL0</accession>
<dbReference type="InterPro" id="IPR021300">
    <property type="entry name" value="Integr_conj_element_PFL4695"/>
</dbReference>
<reference evidence="2 3" key="1">
    <citation type="submission" date="2023-07" db="EMBL/GenBank/DDBJ databases">
        <title>Citrobacter selenititolerans sp. nov., isolated from seleniferous soil.</title>
        <authorList>
            <person name="Zhang S."/>
            <person name="Li K."/>
            <person name="Peng J."/>
            <person name="Wang H."/>
            <person name="Sun J."/>
            <person name="Guo Y."/>
        </authorList>
    </citation>
    <scope>NUCLEOTIDE SEQUENCE [LARGE SCALE GENOMIC DNA]</scope>
    <source>
        <strain evidence="2 3">S2-9</strain>
    </source>
</reference>
<organism evidence="2 3">
    <name type="scientific">Citrobacter enshiensis</name>
    <dbReference type="NCBI Taxonomy" id="2971264"/>
    <lineage>
        <taxon>Bacteria</taxon>
        <taxon>Pseudomonadati</taxon>
        <taxon>Pseudomonadota</taxon>
        <taxon>Gammaproteobacteria</taxon>
        <taxon>Enterobacterales</taxon>
        <taxon>Enterobacteriaceae</taxon>
        <taxon>Citrobacter</taxon>
    </lineage>
</organism>
<evidence type="ECO:0000256" key="1">
    <source>
        <dbReference type="SAM" id="SignalP"/>
    </source>
</evidence>
<proteinExistence type="predicted"/>
<keyword evidence="1" id="KW-0732">Signal</keyword>
<dbReference type="RefSeq" id="WP_301699301.1">
    <property type="nucleotide sequence ID" value="NZ_JAUJYW010000005.1"/>
</dbReference>
<feature type="signal peptide" evidence="1">
    <location>
        <begin position="1"/>
        <end position="22"/>
    </location>
</feature>
<protein>
    <submittedName>
        <fullName evidence="2">Integrating conjugative element protein</fullName>
    </submittedName>
</protein>
<evidence type="ECO:0000313" key="3">
    <source>
        <dbReference type="Proteomes" id="UP001174867"/>
    </source>
</evidence>
<dbReference type="Pfam" id="PF11072">
    <property type="entry name" value="DUF2859"/>
    <property type="match status" value="1"/>
</dbReference>
<comment type="caution">
    <text evidence="2">The sequence shown here is derived from an EMBL/GenBank/DDBJ whole genome shotgun (WGS) entry which is preliminary data.</text>
</comment>
<sequence length="171" mass="17947">MLKILKALLPALMTLFPHGVFALTIVADLGGESTASLFAAVAPVPEMSAPDAPAASPAQPVALNDAVFPVVSSRLHPGAVTPRSLSLPEMMPLFLIGDDTLSRRWLSQQREHLTSLNATGLVVSVASSARFEALQQQADGLTLLPVSGDDLAQRLQLDAYPVLITDAGLSQ</sequence>
<evidence type="ECO:0000313" key="2">
    <source>
        <dbReference type="EMBL" id="MDN8600298.1"/>
    </source>
</evidence>
<dbReference type="Proteomes" id="UP001174867">
    <property type="component" value="Unassembled WGS sequence"/>
</dbReference>
<dbReference type="EMBL" id="JAUJYW010000005">
    <property type="protein sequence ID" value="MDN8600298.1"/>
    <property type="molecule type" value="Genomic_DNA"/>
</dbReference>
<feature type="chain" id="PRO_5046823777" evidence="1">
    <location>
        <begin position="23"/>
        <end position="171"/>
    </location>
</feature>